<accession>A0A9P5ZLQ9</accession>
<reference evidence="1" key="1">
    <citation type="submission" date="2020-11" db="EMBL/GenBank/DDBJ databases">
        <authorList>
            <consortium name="DOE Joint Genome Institute"/>
            <person name="Ahrendt S."/>
            <person name="Riley R."/>
            <person name="Andreopoulos W."/>
            <person name="Labutti K."/>
            <person name="Pangilinan J."/>
            <person name="Ruiz-Duenas F.J."/>
            <person name="Barrasa J.M."/>
            <person name="Sanchez-Garcia M."/>
            <person name="Camarero S."/>
            <person name="Miyauchi S."/>
            <person name="Serrano A."/>
            <person name="Linde D."/>
            <person name="Babiker R."/>
            <person name="Drula E."/>
            <person name="Ayuso-Fernandez I."/>
            <person name="Pacheco R."/>
            <person name="Padilla G."/>
            <person name="Ferreira P."/>
            <person name="Barriuso J."/>
            <person name="Kellner H."/>
            <person name="Castanera R."/>
            <person name="Alfaro M."/>
            <person name="Ramirez L."/>
            <person name="Pisabarro A.G."/>
            <person name="Kuo A."/>
            <person name="Tritt A."/>
            <person name="Lipzen A."/>
            <person name="He G."/>
            <person name="Yan M."/>
            <person name="Ng V."/>
            <person name="Cullen D."/>
            <person name="Martin F."/>
            <person name="Rosso M.-N."/>
            <person name="Henrissat B."/>
            <person name="Hibbett D."/>
            <person name="Martinez A.T."/>
            <person name="Grigoriev I.V."/>
        </authorList>
    </citation>
    <scope>NUCLEOTIDE SEQUENCE</scope>
    <source>
        <strain evidence="1">ATCC 90797</strain>
    </source>
</reference>
<evidence type="ECO:0000313" key="1">
    <source>
        <dbReference type="EMBL" id="KAF9490572.1"/>
    </source>
</evidence>
<proteinExistence type="predicted"/>
<evidence type="ECO:0000313" key="2">
    <source>
        <dbReference type="Proteomes" id="UP000807025"/>
    </source>
</evidence>
<organism evidence="1 2">
    <name type="scientific">Pleurotus eryngii</name>
    <name type="common">Boletus of the steppes</name>
    <dbReference type="NCBI Taxonomy" id="5323"/>
    <lineage>
        <taxon>Eukaryota</taxon>
        <taxon>Fungi</taxon>
        <taxon>Dikarya</taxon>
        <taxon>Basidiomycota</taxon>
        <taxon>Agaricomycotina</taxon>
        <taxon>Agaricomycetes</taxon>
        <taxon>Agaricomycetidae</taxon>
        <taxon>Agaricales</taxon>
        <taxon>Pleurotineae</taxon>
        <taxon>Pleurotaceae</taxon>
        <taxon>Pleurotus</taxon>
    </lineage>
</organism>
<dbReference type="EMBL" id="MU154638">
    <property type="protein sequence ID" value="KAF9490572.1"/>
    <property type="molecule type" value="Genomic_DNA"/>
</dbReference>
<keyword evidence="2" id="KW-1185">Reference proteome</keyword>
<comment type="caution">
    <text evidence="1">The sequence shown here is derived from an EMBL/GenBank/DDBJ whole genome shotgun (WGS) entry which is preliminary data.</text>
</comment>
<name>A0A9P5ZLQ9_PLEER</name>
<sequence>MADLPALGMQILFPCFRFWGFSTSLCVTRHFRGTMRNTGCFGFLLWLQLTSIMTIDHRTEYRLTTPVCEAFGPGAGFLPPPSGLPATHCQSVKDGGDLDGQKEYIRVFIPFFVAIDADI</sequence>
<protein>
    <submittedName>
        <fullName evidence="1">Uncharacterized protein</fullName>
    </submittedName>
</protein>
<gene>
    <name evidence="1" type="ORF">BDN71DRAFT_1454070</name>
</gene>
<dbReference type="Proteomes" id="UP000807025">
    <property type="component" value="Unassembled WGS sequence"/>
</dbReference>
<dbReference type="AlphaFoldDB" id="A0A9P5ZLQ9"/>